<evidence type="ECO:0000256" key="2">
    <source>
        <dbReference type="ARBA" id="ARBA00022630"/>
    </source>
</evidence>
<dbReference type="RefSeq" id="WP_344442498.1">
    <property type="nucleotide sequence ID" value="NZ_BAAALF010000053.1"/>
</dbReference>
<dbReference type="PANTHER" id="PTHR10578:SF107">
    <property type="entry name" value="2-HYDROXYACID OXIDASE 1"/>
    <property type="match status" value="1"/>
</dbReference>
<gene>
    <name evidence="7" type="ORF">GCM10009665_34140</name>
</gene>
<dbReference type="SUPFAM" id="SSF51395">
    <property type="entry name" value="FMN-linked oxidoreductases"/>
    <property type="match status" value="1"/>
</dbReference>
<comment type="similarity">
    <text evidence="5">Belongs to the FMN-dependent alpha-hydroxy acid dehydrogenase family.</text>
</comment>
<dbReference type="InterPro" id="IPR012133">
    <property type="entry name" value="Alpha-hydoxy_acid_DH_FMN"/>
</dbReference>
<dbReference type="CDD" id="cd02809">
    <property type="entry name" value="alpha_hydroxyacid_oxid_FMN"/>
    <property type="match status" value="1"/>
</dbReference>
<dbReference type="EMBL" id="BAAALF010000053">
    <property type="protein sequence ID" value="GAA1240450.1"/>
    <property type="molecule type" value="Genomic_DNA"/>
</dbReference>
<dbReference type="PIRSF" id="PIRSF000138">
    <property type="entry name" value="Al-hdrx_acd_dh"/>
    <property type="match status" value="1"/>
</dbReference>
<evidence type="ECO:0000256" key="3">
    <source>
        <dbReference type="ARBA" id="ARBA00022643"/>
    </source>
</evidence>
<reference evidence="8" key="1">
    <citation type="journal article" date="2019" name="Int. J. Syst. Evol. Microbiol.">
        <title>The Global Catalogue of Microorganisms (GCM) 10K type strain sequencing project: providing services to taxonomists for standard genome sequencing and annotation.</title>
        <authorList>
            <consortium name="The Broad Institute Genomics Platform"/>
            <consortium name="The Broad Institute Genome Sequencing Center for Infectious Disease"/>
            <person name="Wu L."/>
            <person name="Ma J."/>
        </authorList>
    </citation>
    <scope>NUCLEOTIDE SEQUENCE [LARGE SCALE GENOMIC DNA]</scope>
    <source>
        <strain evidence="8">JCM 13004</strain>
    </source>
</reference>
<keyword evidence="2" id="KW-0285">Flavoprotein</keyword>
<dbReference type="InterPro" id="IPR037396">
    <property type="entry name" value="FMN_HAD"/>
</dbReference>
<dbReference type="PROSITE" id="PS51349">
    <property type="entry name" value="FMN_HYDROXY_ACID_DH_2"/>
    <property type="match status" value="1"/>
</dbReference>
<sequence length="390" mass="40017">MTAPTVTAQPGRATEPVSVAEPVCTADFAALAQRELPAEVWDFIAGGSGAELTMAANRAALDRIALVPRMPAGLAHCTTRAPLLGAPAALPLAVAPMAYQQLLHPDGESATARATTAAGVPFTLSMLSTRPVEEITALGARTWFQLYWLRDAGATEELARRAEAAGCEALVVTVDEPRIGRRLRDLRNGFALPTSVAAAHLDTAGTRRSRQRQAGVSAVAEHTAEAFAPGLSWDDLARLRESSGLPLVVKGVLDPRDVARAAEIGAQAVVVSNHGGRQLDGAAASVDLLAAASAAAPAHCQVLLDSGIRGGDDVLKALALGADGVLLGRPVLWGLAADGERGVRRVLDLLAAELRCALELAGCADPAAARALTVLGARPVDGPGTTGGAR</sequence>
<keyword evidence="4" id="KW-0560">Oxidoreductase</keyword>
<dbReference type="PROSITE" id="PS00557">
    <property type="entry name" value="FMN_HYDROXY_ACID_DH_1"/>
    <property type="match status" value="1"/>
</dbReference>
<evidence type="ECO:0000313" key="7">
    <source>
        <dbReference type="EMBL" id="GAA1240450.1"/>
    </source>
</evidence>
<dbReference type="InterPro" id="IPR013785">
    <property type="entry name" value="Aldolase_TIM"/>
</dbReference>
<dbReference type="Gene3D" id="3.20.20.70">
    <property type="entry name" value="Aldolase class I"/>
    <property type="match status" value="1"/>
</dbReference>
<proteinExistence type="inferred from homology"/>
<evidence type="ECO:0000256" key="1">
    <source>
        <dbReference type="ARBA" id="ARBA00001917"/>
    </source>
</evidence>
<keyword evidence="3" id="KW-0288">FMN</keyword>
<organism evidence="7 8">
    <name type="scientific">Kitasatospora nipponensis</name>
    <dbReference type="NCBI Taxonomy" id="258049"/>
    <lineage>
        <taxon>Bacteria</taxon>
        <taxon>Bacillati</taxon>
        <taxon>Actinomycetota</taxon>
        <taxon>Actinomycetes</taxon>
        <taxon>Kitasatosporales</taxon>
        <taxon>Streptomycetaceae</taxon>
        <taxon>Kitasatospora</taxon>
    </lineage>
</organism>
<dbReference type="InterPro" id="IPR000262">
    <property type="entry name" value="FMN-dep_DH"/>
</dbReference>
<feature type="domain" description="FMN hydroxy acid dehydrogenase" evidence="6">
    <location>
        <begin position="17"/>
        <end position="379"/>
    </location>
</feature>
<keyword evidence="8" id="KW-1185">Reference proteome</keyword>
<comment type="cofactor">
    <cofactor evidence="1">
        <name>FMN</name>
        <dbReference type="ChEBI" id="CHEBI:58210"/>
    </cofactor>
</comment>
<comment type="caution">
    <text evidence="7">The sequence shown here is derived from an EMBL/GenBank/DDBJ whole genome shotgun (WGS) entry which is preliminary data.</text>
</comment>
<dbReference type="Pfam" id="PF01070">
    <property type="entry name" value="FMN_dh"/>
    <property type="match status" value="1"/>
</dbReference>
<name>A0ABP4H005_9ACTN</name>
<evidence type="ECO:0000259" key="6">
    <source>
        <dbReference type="PROSITE" id="PS51349"/>
    </source>
</evidence>
<accession>A0ABP4H005</accession>
<dbReference type="Proteomes" id="UP001500037">
    <property type="component" value="Unassembled WGS sequence"/>
</dbReference>
<evidence type="ECO:0000256" key="4">
    <source>
        <dbReference type="ARBA" id="ARBA00023002"/>
    </source>
</evidence>
<evidence type="ECO:0000256" key="5">
    <source>
        <dbReference type="ARBA" id="ARBA00024042"/>
    </source>
</evidence>
<dbReference type="PANTHER" id="PTHR10578">
    <property type="entry name" value="S -2-HYDROXY-ACID OXIDASE-RELATED"/>
    <property type="match status" value="1"/>
</dbReference>
<evidence type="ECO:0000313" key="8">
    <source>
        <dbReference type="Proteomes" id="UP001500037"/>
    </source>
</evidence>
<protein>
    <submittedName>
        <fullName evidence="7">Alpha-hydroxy acid oxidase</fullName>
    </submittedName>
</protein>
<dbReference type="InterPro" id="IPR008259">
    <property type="entry name" value="FMN_hydac_DH_AS"/>
</dbReference>